<dbReference type="InterPro" id="IPR026891">
    <property type="entry name" value="Fn3-like"/>
</dbReference>
<dbReference type="InterPro" id="IPR050288">
    <property type="entry name" value="Cellulose_deg_GH3"/>
</dbReference>
<dbReference type="InterPro" id="IPR017853">
    <property type="entry name" value="GH"/>
</dbReference>
<dbReference type="EMBL" id="JACOPQ010000008">
    <property type="protein sequence ID" value="MBC5737609.1"/>
    <property type="molecule type" value="Genomic_DNA"/>
</dbReference>
<dbReference type="Gene3D" id="2.60.40.10">
    <property type="entry name" value="Immunoglobulins"/>
    <property type="match status" value="1"/>
</dbReference>
<dbReference type="Gene3D" id="3.40.50.1700">
    <property type="entry name" value="Glycoside hydrolase family 3 C-terminal domain"/>
    <property type="match status" value="1"/>
</dbReference>
<comment type="caution">
    <text evidence="5">The sequence shown here is derived from an EMBL/GenBank/DDBJ whole genome shotgun (WGS) entry which is preliminary data.</text>
</comment>
<sequence>MSKTAKRVNLAKHIVISIACILLVVIMAAGDAVAGAFYLVISNNLGQITYKVEEAPGGEAVDAQYYKSEFDYDQRALRAAQREFALQVQGEGAVLLKQGGLPIASGGGVTLLGAGCADNNEMGFLYGGGGSGGISTVNALNLKEIFEQAGYAVNPAMWDYYNNGAGVGTRSLGNKRIGEQPLSSMPAGLRDVSGYGDIGIVVVSRPGAEGTDMPTTTEEDPDKSFLELSQNELDLIRFACEEAGFGQVVLLLNTMQAIELESVLGYENLGILWVGGAGEEGAQAIPALLNGAVNPSGRLVDTWVNDMLENDPAVKNQGDMRWSSGDATGTYVVYQEGIYVGYRYYETRYADVVTGAANAGNYDYQSVVTYPFGYGLSYTAFDYSDYRLTEAEDSVTVSVKVTNSGGAAGREAVQLYMQSPYTQYDRDNDIEKEAVQLAGFSKTGMLEPGASETVEMTVPKEYMRAYDANGAGTYVVDAGDYYFAVGKSAHDALNNILAAQGYTAADGMTAEGSAALAGSITQAALDTAAYAVGEDDFAIINELGDINIQNYDPAFVYMTRKDWAGTVPTGTYELTVTDQMLTDNAVPDPESDPDAVMPAMGAANGLALVDMRGLEYGHPLWETLLDQLTFQEMTGLLTANFSNAAVGSVMKPALTDSDGPAGITASLGVGAKGYGYGVEVLLASTWNKDLARRQGELVGEDSLFTMVSGWYAPACNIHRSAFSGRNFEYYSEDSLLSGVFAGTVVAGAGGKGVYCYLKHFALNDQETNRVKINTFSNEQAARQIYLRPFEIAVRDYGCNTMMLSMNCIGMTWVGHHRNLLDNIVRGEWGFEGMINTDTQGNFGADINDTAVWAGTDMFLSAQTLDETEVRGSPTMMNELREAAHHILYVTANSNGMNGISNSTRIVNITPPWVMWLVAANVAVIGGALAGLALNIRRTVRNMKKKEA</sequence>
<keyword evidence="3" id="KW-0812">Transmembrane</keyword>
<evidence type="ECO:0000259" key="4">
    <source>
        <dbReference type="SMART" id="SM01217"/>
    </source>
</evidence>
<evidence type="ECO:0000313" key="5">
    <source>
        <dbReference type="EMBL" id="MBC5737609.1"/>
    </source>
</evidence>
<proteinExistence type="inferred from homology"/>
<dbReference type="AlphaFoldDB" id="A0A8J6JMI1"/>
<comment type="similarity">
    <text evidence="1">Belongs to the glycosyl hydrolase 3 family.</text>
</comment>
<dbReference type="PANTHER" id="PTHR42715">
    <property type="entry name" value="BETA-GLUCOSIDASE"/>
    <property type="match status" value="1"/>
</dbReference>
<organism evidence="5 6">
    <name type="scientific">Lawsonibacter faecis</name>
    <dbReference type="NCBI Taxonomy" id="2763052"/>
    <lineage>
        <taxon>Bacteria</taxon>
        <taxon>Bacillati</taxon>
        <taxon>Bacillota</taxon>
        <taxon>Clostridia</taxon>
        <taxon>Eubacteriales</taxon>
        <taxon>Oscillospiraceae</taxon>
        <taxon>Lawsonibacter</taxon>
    </lineage>
</organism>
<dbReference type="GO" id="GO:0004553">
    <property type="term" value="F:hydrolase activity, hydrolyzing O-glycosyl compounds"/>
    <property type="evidence" value="ECO:0007669"/>
    <property type="project" value="InterPro"/>
</dbReference>
<dbReference type="Proteomes" id="UP000607645">
    <property type="component" value="Unassembled WGS sequence"/>
</dbReference>
<dbReference type="Pfam" id="PF00933">
    <property type="entry name" value="Glyco_hydro_3"/>
    <property type="match status" value="1"/>
</dbReference>
<reference evidence="5" key="1">
    <citation type="submission" date="2020-08" db="EMBL/GenBank/DDBJ databases">
        <title>Genome public.</title>
        <authorList>
            <person name="Liu C."/>
            <person name="Sun Q."/>
        </authorList>
    </citation>
    <scope>NUCLEOTIDE SEQUENCE</scope>
    <source>
        <strain evidence="5">NSJ-52</strain>
    </source>
</reference>
<dbReference type="Pfam" id="PF01915">
    <property type="entry name" value="Glyco_hydro_3_C"/>
    <property type="match status" value="1"/>
</dbReference>
<dbReference type="SUPFAM" id="SSF51445">
    <property type="entry name" value="(Trans)glycosidases"/>
    <property type="match status" value="1"/>
</dbReference>
<keyword evidence="6" id="KW-1185">Reference proteome</keyword>
<dbReference type="InterPro" id="IPR002772">
    <property type="entry name" value="Glyco_hydro_3_C"/>
</dbReference>
<dbReference type="Gene3D" id="3.20.20.300">
    <property type="entry name" value="Glycoside hydrolase, family 3, N-terminal domain"/>
    <property type="match status" value="1"/>
</dbReference>
<dbReference type="InterPro" id="IPR013783">
    <property type="entry name" value="Ig-like_fold"/>
</dbReference>
<dbReference type="GO" id="GO:0005975">
    <property type="term" value="P:carbohydrate metabolic process"/>
    <property type="evidence" value="ECO:0007669"/>
    <property type="project" value="InterPro"/>
</dbReference>
<gene>
    <name evidence="5" type="ORF">H8S62_11400</name>
</gene>
<keyword evidence="2 5" id="KW-0378">Hydrolase</keyword>
<dbReference type="SUPFAM" id="SSF52279">
    <property type="entry name" value="Beta-D-glucan exohydrolase, C-terminal domain"/>
    <property type="match status" value="1"/>
</dbReference>
<dbReference type="Pfam" id="PF14310">
    <property type="entry name" value="Fn3-like"/>
    <property type="match status" value="1"/>
</dbReference>
<feature type="domain" description="Fibronectin type III-like" evidence="4">
    <location>
        <begin position="411"/>
        <end position="489"/>
    </location>
</feature>
<dbReference type="RefSeq" id="WP_186919414.1">
    <property type="nucleotide sequence ID" value="NZ_JACOPQ010000008.1"/>
</dbReference>
<evidence type="ECO:0000256" key="2">
    <source>
        <dbReference type="ARBA" id="ARBA00022801"/>
    </source>
</evidence>
<dbReference type="InterPro" id="IPR036881">
    <property type="entry name" value="Glyco_hydro_3_C_sf"/>
</dbReference>
<dbReference type="SMART" id="SM01217">
    <property type="entry name" value="Fn3_like"/>
    <property type="match status" value="1"/>
</dbReference>
<dbReference type="PANTHER" id="PTHR42715:SF10">
    <property type="entry name" value="BETA-GLUCOSIDASE"/>
    <property type="match status" value="1"/>
</dbReference>
<evidence type="ECO:0000256" key="1">
    <source>
        <dbReference type="ARBA" id="ARBA00005336"/>
    </source>
</evidence>
<feature type="transmembrane region" description="Helical" evidence="3">
    <location>
        <begin position="912"/>
        <end position="935"/>
    </location>
</feature>
<dbReference type="PRINTS" id="PR00133">
    <property type="entry name" value="GLHYDRLASE3"/>
</dbReference>
<protein>
    <submittedName>
        <fullName evidence="5">Glycoside hydrolase family 3 C-terminal domain-containing protein</fullName>
    </submittedName>
</protein>
<keyword evidence="3" id="KW-1133">Transmembrane helix</keyword>
<evidence type="ECO:0000313" key="6">
    <source>
        <dbReference type="Proteomes" id="UP000607645"/>
    </source>
</evidence>
<evidence type="ECO:0000256" key="3">
    <source>
        <dbReference type="SAM" id="Phobius"/>
    </source>
</evidence>
<keyword evidence="3" id="KW-0472">Membrane</keyword>
<accession>A0A8J6JMI1</accession>
<name>A0A8J6JMI1_9FIRM</name>
<dbReference type="InterPro" id="IPR001764">
    <property type="entry name" value="Glyco_hydro_3_N"/>
</dbReference>
<dbReference type="InterPro" id="IPR036962">
    <property type="entry name" value="Glyco_hydro_3_N_sf"/>
</dbReference>